<dbReference type="EMBL" id="BSPD01000030">
    <property type="protein sequence ID" value="GLS25526.1"/>
    <property type="molecule type" value="Genomic_DNA"/>
</dbReference>
<dbReference type="SUPFAM" id="SSF117892">
    <property type="entry name" value="Band 7/SPFH domain"/>
    <property type="match status" value="1"/>
</dbReference>
<evidence type="ECO:0000256" key="2">
    <source>
        <dbReference type="ARBA" id="ARBA00007862"/>
    </source>
</evidence>
<comment type="subcellular location">
    <subcellularLocation>
        <location evidence="1">Membrane</location>
        <topology evidence="1">Single-pass membrane protein</topology>
    </subcellularLocation>
</comment>
<evidence type="ECO:0000256" key="6">
    <source>
        <dbReference type="PIRNR" id="PIRNR005651"/>
    </source>
</evidence>
<evidence type="ECO:0000256" key="4">
    <source>
        <dbReference type="ARBA" id="ARBA00022989"/>
    </source>
</evidence>
<dbReference type="Gene3D" id="3.30.479.30">
    <property type="entry name" value="Band 7 domain"/>
    <property type="match status" value="1"/>
</dbReference>
<keyword evidence="4" id="KW-1133">Transmembrane helix</keyword>
<dbReference type="AlphaFoldDB" id="A0AA37T825"/>
<dbReference type="CDD" id="cd03405">
    <property type="entry name" value="SPFH_HflC"/>
    <property type="match status" value="1"/>
</dbReference>
<comment type="caution">
    <text evidence="8">The sequence shown here is derived from an EMBL/GenBank/DDBJ whole genome shotgun (WGS) entry which is preliminary data.</text>
</comment>
<name>A0AA37T825_9GAMM</name>
<dbReference type="InterPro" id="IPR010200">
    <property type="entry name" value="HflC"/>
</dbReference>
<evidence type="ECO:0000256" key="1">
    <source>
        <dbReference type="ARBA" id="ARBA00004167"/>
    </source>
</evidence>
<dbReference type="PANTHER" id="PTHR42911">
    <property type="entry name" value="MODULATOR OF FTSH PROTEASE HFLC"/>
    <property type="match status" value="1"/>
</dbReference>
<dbReference type="Proteomes" id="UP001156870">
    <property type="component" value="Unassembled WGS sequence"/>
</dbReference>
<evidence type="ECO:0000313" key="8">
    <source>
        <dbReference type="EMBL" id="GLS25526.1"/>
    </source>
</evidence>
<comment type="function">
    <text evidence="6">HflC and HflK could regulate a protease.</text>
</comment>
<keyword evidence="5" id="KW-0472">Membrane</keyword>
<keyword evidence="9" id="KW-1185">Reference proteome</keyword>
<dbReference type="InterPro" id="IPR036013">
    <property type="entry name" value="Band_7/SPFH_dom_sf"/>
</dbReference>
<dbReference type="PIRSF" id="PIRSF005651">
    <property type="entry name" value="HflC"/>
    <property type="match status" value="1"/>
</dbReference>
<protein>
    <recommendedName>
        <fullName evidence="6">Protein HflC</fullName>
    </recommendedName>
</protein>
<sequence length="297" mass="33408">MNRKIALLLIGIVTLYSLATSIVAVKESEIAIVFEFGRPVRVIDTAGPAFKLPNPIQTVRTLDKRIQLFDIPTGEFGTSDRRNLIVSTFVIWKISDAKTFLTSVRNKEVAEQRLETITTAEIGAAIGATTLDRIFTTEEGDSQVAKIFNDISTAANHIANQELGIEIVAIEPSHIGFPKQNLLAIYKRMESEWEKLAKQYRAEGQEQAAKIRSATEREVRELQAKAYREAQATRGKSEAEAAKIYAEAFQENRQFYEFTRSMEAYEKILNKDTQLILSSELPVFNTLLQPPKTHSLQ</sequence>
<dbReference type="NCBIfam" id="TIGR01932">
    <property type="entry name" value="hflC"/>
    <property type="match status" value="1"/>
</dbReference>
<dbReference type="InterPro" id="IPR001107">
    <property type="entry name" value="Band_7"/>
</dbReference>
<dbReference type="SMART" id="SM00244">
    <property type="entry name" value="PHB"/>
    <property type="match status" value="1"/>
</dbReference>
<dbReference type="Pfam" id="PF01145">
    <property type="entry name" value="Band_7"/>
    <property type="match status" value="1"/>
</dbReference>
<evidence type="ECO:0000259" key="7">
    <source>
        <dbReference type="SMART" id="SM00244"/>
    </source>
</evidence>
<reference evidence="8 9" key="1">
    <citation type="journal article" date="2014" name="Int. J. Syst. Evol. Microbiol.">
        <title>Complete genome sequence of Corynebacterium casei LMG S-19264T (=DSM 44701T), isolated from a smear-ripened cheese.</title>
        <authorList>
            <consortium name="US DOE Joint Genome Institute (JGI-PGF)"/>
            <person name="Walter F."/>
            <person name="Albersmeier A."/>
            <person name="Kalinowski J."/>
            <person name="Ruckert C."/>
        </authorList>
    </citation>
    <scope>NUCLEOTIDE SEQUENCE [LARGE SCALE GENOMIC DNA]</scope>
    <source>
        <strain evidence="8 9">NBRC 110095</strain>
    </source>
</reference>
<accession>A0AA37T825</accession>
<gene>
    <name evidence="8" type="ORF">GCM10007877_12400</name>
</gene>
<dbReference type="GO" id="GO:0016020">
    <property type="term" value="C:membrane"/>
    <property type="evidence" value="ECO:0007669"/>
    <property type="project" value="UniProtKB-SubCell"/>
</dbReference>
<keyword evidence="3" id="KW-0812">Transmembrane</keyword>
<evidence type="ECO:0000313" key="9">
    <source>
        <dbReference type="Proteomes" id="UP001156870"/>
    </source>
</evidence>
<dbReference type="RefSeq" id="WP_232591976.1">
    <property type="nucleotide sequence ID" value="NZ_BSPD01000030.1"/>
</dbReference>
<feature type="domain" description="Band 7" evidence="7">
    <location>
        <begin position="20"/>
        <end position="189"/>
    </location>
</feature>
<dbReference type="PANTHER" id="PTHR42911:SF1">
    <property type="entry name" value="MODULATOR OF FTSH PROTEASE HFLC"/>
    <property type="match status" value="1"/>
</dbReference>
<proteinExistence type="inferred from homology"/>
<comment type="similarity">
    <text evidence="2 6">Belongs to the band 7/mec-2 family. HflC subfamily.</text>
</comment>
<evidence type="ECO:0000256" key="5">
    <source>
        <dbReference type="ARBA" id="ARBA00023136"/>
    </source>
</evidence>
<organism evidence="8 9">
    <name type="scientific">Marinibactrum halimedae</name>
    <dbReference type="NCBI Taxonomy" id="1444977"/>
    <lineage>
        <taxon>Bacteria</taxon>
        <taxon>Pseudomonadati</taxon>
        <taxon>Pseudomonadota</taxon>
        <taxon>Gammaproteobacteria</taxon>
        <taxon>Cellvibrionales</taxon>
        <taxon>Cellvibrionaceae</taxon>
        <taxon>Marinibactrum</taxon>
    </lineage>
</organism>
<evidence type="ECO:0000256" key="3">
    <source>
        <dbReference type="ARBA" id="ARBA00022692"/>
    </source>
</evidence>